<keyword evidence="1" id="KW-1133">Transmembrane helix</keyword>
<organism evidence="3 4">
    <name type="scientific">Glycocaulis albus</name>
    <dbReference type="NCBI Taxonomy" id="1382801"/>
    <lineage>
        <taxon>Bacteria</taxon>
        <taxon>Pseudomonadati</taxon>
        <taxon>Pseudomonadota</taxon>
        <taxon>Alphaproteobacteria</taxon>
        <taxon>Maricaulales</taxon>
        <taxon>Maricaulaceae</taxon>
        <taxon>Glycocaulis</taxon>
    </lineage>
</organism>
<feature type="transmembrane region" description="Helical" evidence="1">
    <location>
        <begin position="113"/>
        <end position="132"/>
    </location>
</feature>
<feature type="transmembrane region" description="Helical" evidence="1">
    <location>
        <begin position="46"/>
        <end position="67"/>
    </location>
</feature>
<evidence type="ECO:0000259" key="2">
    <source>
        <dbReference type="PROSITE" id="PS50930"/>
    </source>
</evidence>
<keyword evidence="3" id="KW-0238">DNA-binding</keyword>
<proteinExistence type="predicted"/>
<protein>
    <submittedName>
        <fullName evidence="3">LytTr DNA-binding domain protein</fullName>
    </submittedName>
</protein>
<dbReference type="Gene3D" id="2.40.50.1020">
    <property type="entry name" value="LytTr DNA-binding domain"/>
    <property type="match status" value="1"/>
</dbReference>
<keyword evidence="4" id="KW-1185">Reference proteome</keyword>
<keyword evidence="1" id="KW-0812">Transmembrane</keyword>
<name>A0ABQ1XC48_9PROT</name>
<gene>
    <name evidence="3" type="ORF">GCM10007420_01260</name>
</gene>
<dbReference type="GO" id="GO:0003677">
    <property type="term" value="F:DNA binding"/>
    <property type="evidence" value="ECO:0007669"/>
    <property type="project" value="UniProtKB-KW"/>
</dbReference>
<evidence type="ECO:0000313" key="3">
    <source>
        <dbReference type="EMBL" id="GGG89986.1"/>
    </source>
</evidence>
<dbReference type="Pfam" id="PF04397">
    <property type="entry name" value="LytTR"/>
    <property type="match status" value="1"/>
</dbReference>
<dbReference type="EMBL" id="BMFS01000001">
    <property type="protein sequence ID" value="GGG89986.1"/>
    <property type="molecule type" value="Genomic_DNA"/>
</dbReference>
<dbReference type="SMART" id="SM00850">
    <property type="entry name" value="LytTR"/>
    <property type="match status" value="1"/>
</dbReference>
<comment type="caution">
    <text evidence="3">The sequence shown here is derived from an EMBL/GenBank/DDBJ whole genome shotgun (WGS) entry which is preliminary data.</text>
</comment>
<evidence type="ECO:0000256" key="1">
    <source>
        <dbReference type="SAM" id="Phobius"/>
    </source>
</evidence>
<accession>A0ABQ1XC48</accession>
<dbReference type="PROSITE" id="PS50930">
    <property type="entry name" value="HTH_LYTTR"/>
    <property type="match status" value="1"/>
</dbReference>
<feature type="domain" description="HTH LytTR-type" evidence="2">
    <location>
        <begin position="157"/>
        <end position="256"/>
    </location>
</feature>
<keyword evidence="1" id="KW-0472">Membrane</keyword>
<reference evidence="4" key="1">
    <citation type="journal article" date="2019" name="Int. J. Syst. Evol. Microbiol.">
        <title>The Global Catalogue of Microorganisms (GCM) 10K type strain sequencing project: providing services to taxonomists for standard genome sequencing and annotation.</title>
        <authorList>
            <consortium name="The Broad Institute Genomics Platform"/>
            <consortium name="The Broad Institute Genome Sequencing Center for Infectious Disease"/>
            <person name="Wu L."/>
            <person name="Ma J."/>
        </authorList>
    </citation>
    <scope>NUCLEOTIDE SEQUENCE [LARGE SCALE GENOMIC DNA]</scope>
    <source>
        <strain evidence="4">CGMCC 1.12766</strain>
    </source>
</reference>
<dbReference type="RefSeq" id="WP_188450619.1">
    <property type="nucleotide sequence ID" value="NZ_BMFS01000001.1"/>
</dbReference>
<feature type="transmembrane region" description="Helical" evidence="1">
    <location>
        <begin position="15"/>
        <end position="34"/>
    </location>
</feature>
<dbReference type="InterPro" id="IPR007492">
    <property type="entry name" value="LytTR_DNA-bd_dom"/>
</dbReference>
<dbReference type="Proteomes" id="UP000648722">
    <property type="component" value="Unassembled WGS sequence"/>
</dbReference>
<feature type="transmembrane region" description="Helical" evidence="1">
    <location>
        <begin position="79"/>
        <end position="101"/>
    </location>
</feature>
<sequence length="256" mass="27816">MLPVSENAQTVLRRWSVRAVWIVAIGTFLAILGPYGTGQVGWPRVWVYWVGLIALGAVVGWTAGPLAQRLFPGLPDWAHYAVAGFCISVPVTAAVFTINILMQGRVVWSALPVTWFFVLVICAFVTGIAWLADHMQLLRAAAHSAADTAATASAALTDKLPHRLRRARLIAMSAEDHYLRVRTDAGEALILMRLSDAVAACSALNGAQVHRSWWVARDAVADARKGDGRGTLILEDGSEVPVSRSYYPALREAGWF</sequence>
<evidence type="ECO:0000313" key="4">
    <source>
        <dbReference type="Proteomes" id="UP000648722"/>
    </source>
</evidence>